<dbReference type="OrthoDB" id="10480547at2759"/>
<name>A0A0V1B667_TRISP</name>
<keyword evidence="2" id="KW-1185">Reference proteome</keyword>
<comment type="caution">
    <text evidence="1">The sequence shown here is derived from an EMBL/GenBank/DDBJ whole genome shotgun (WGS) entry which is preliminary data.</text>
</comment>
<dbReference type="EMBL" id="JYDH01000096">
    <property type="protein sequence ID" value="KRY32533.1"/>
    <property type="molecule type" value="Genomic_DNA"/>
</dbReference>
<dbReference type="AlphaFoldDB" id="A0A0V1B667"/>
<evidence type="ECO:0000313" key="2">
    <source>
        <dbReference type="Proteomes" id="UP000054776"/>
    </source>
</evidence>
<protein>
    <submittedName>
        <fullName evidence="1">Uncharacterized protein</fullName>
    </submittedName>
</protein>
<gene>
    <name evidence="1" type="ORF">T01_10363</name>
</gene>
<accession>A0A0V1B667</accession>
<evidence type="ECO:0000313" key="1">
    <source>
        <dbReference type="EMBL" id="KRY32533.1"/>
    </source>
</evidence>
<reference evidence="1 2" key="1">
    <citation type="submission" date="2015-01" db="EMBL/GenBank/DDBJ databases">
        <title>Evolution of Trichinella species and genotypes.</title>
        <authorList>
            <person name="Korhonen P.K."/>
            <person name="Edoardo P."/>
            <person name="Giuseppe L.R."/>
            <person name="Gasser R.B."/>
        </authorList>
    </citation>
    <scope>NUCLEOTIDE SEQUENCE [LARGE SCALE GENOMIC DNA]</scope>
    <source>
        <strain evidence="1">ISS3</strain>
    </source>
</reference>
<proteinExistence type="predicted"/>
<sequence length="80" mass="9618">MDIDGKKREQKSKICYKEKQIIAQQSVELWSRRRRVWVRDWHRYHLNKRVEDSRRFSSTQTAGDNRSSNSTANCAVLKLH</sequence>
<dbReference type="InParanoid" id="A0A0V1B667"/>
<organism evidence="1 2">
    <name type="scientific">Trichinella spiralis</name>
    <name type="common">Trichina worm</name>
    <dbReference type="NCBI Taxonomy" id="6334"/>
    <lineage>
        <taxon>Eukaryota</taxon>
        <taxon>Metazoa</taxon>
        <taxon>Ecdysozoa</taxon>
        <taxon>Nematoda</taxon>
        <taxon>Enoplea</taxon>
        <taxon>Dorylaimia</taxon>
        <taxon>Trichinellida</taxon>
        <taxon>Trichinellidae</taxon>
        <taxon>Trichinella</taxon>
    </lineage>
</organism>
<dbReference type="Proteomes" id="UP000054776">
    <property type="component" value="Unassembled WGS sequence"/>
</dbReference>